<gene>
    <name evidence="8" type="ORF">ILEXP_LOCUS16522</name>
</gene>
<feature type="signal peptide" evidence="6">
    <location>
        <begin position="1"/>
        <end position="27"/>
    </location>
</feature>
<dbReference type="AlphaFoldDB" id="A0ABC8RUA4"/>
<dbReference type="InterPro" id="IPR034161">
    <property type="entry name" value="Pepsin-like_plant"/>
</dbReference>
<proteinExistence type="inferred from homology"/>
<keyword evidence="5" id="KW-0325">Glycoprotein</keyword>
<dbReference type="Pfam" id="PF14543">
    <property type="entry name" value="TAXi_N"/>
    <property type="match status" value="1"/>
</dbReference>
<evidence type="ECO:0000256" key="3">
    <source>
        <dbReference type="ARBA" id="ARBA00022750"/>
    </source>
</evidence>
<dbReference type="SUPFAM" id="SSF50630">
    <property type="entry name" value="Acid proteases"/>
    <property type="match status" value="1"/>
</dbReference>
<evidence type="ECO:0000313" key="9">
    <source>
        <dbReference type="Proteomes" id="UP001642360"/>
    </source>
</evidence>
<evidence type="ECO:0000256" key="6">
    <source>
        <dbReference type="SAM" id="SignalP"/>
    </source>
</evidence>
<keyword evidence="9" id="KW-1185">Reference proteome</keyword>
<keyword evidence="4" id="KW-0378">Hydrolase</keyword>
<dbReference type="PANTHER" id="PTHR47967">
    <property type="entry name" value="OS07G0603500 PROTEIN-RELATED"/>
    <property type="match status" value="1"/>
</dbReference>
<evidence type="ECO:0000256" key="1">
    <source>
        <dbReference type="ARBA" id="ARBA00007447"/>
    </source>
</evidence>
<feature type="domain" description="Peptidase A1" evidence="7">
    <location>
        <begin position="1"/>
        <end position="377"/>
    </location>
</feature>
<dbReference type="InterPro" id="IPR033121">
    <property type="entry name" value="PEPTIDASE_A1"/>
</dbReference>
<dbReference type="EMBL" id="CAUOFW020001763">
    <property type="protein sequence ID" value="CAK9148566.1"/>
    <property type="molecule type" value="Genomic_DNA"/>
</dbReference>
<dbReference type="Proteomes" id="UP001642360">
    <property type="component" value="Unassembled WGS sequence"/>
</dbReference>
<comment type="caution">
    <text evidence="8">The sequence shown here is derived from an EMBL/GenBank/DDBJ whole genome shotgun (WGS) entry which is preliminary data.</text>
</comment>
<keyword evidence="2" id="KW-0645">Protease</keyword>
<dbReference type="PANTHER" id="PTHR47967:SF123">
    <property type="entry name" value="ASPARTIC PROTEINASE NEPENTHESIN-1-LIKE"/>
    <property type="match status" value="1"/>
</dbReference>
<dbReference type="GO" id="GO:0004190">
    <property type="term" value="F:aspartic-type endopeptidase activity"/>
    <property type="evidence" value="ECO:0007669"/>
    <property type="project" value="UniProtKB-KW"/>
</dbReference>
<name>A0ABC8RUA4_9AQUA</name>
<evidence type="ECO:0000256" key="5">
    <source>
        <dbReference type="ARBA" id="ARBA00023180"/>
    </source>
</evidence>
<dbReference type="InterPro" id="IPR032799">
    <property type="entry name" value="TAXi_C"/>
</dbReference>
<reference evidence="8 9" key="1">
    <citation type="submission" date="2024-02" db="EMBL/GenBank/DDBJ databases">
        <authorList>
            <person name="Vignale AGUSTIN F."/>
            <person name="Sosa J E."/>
            <person name="Modenutti C."/>
        </authorList>
    </citation>
    <scope>NUCLEOTIDE SEQUENCE [LARGE SCALE GENOMIC DNA]</scope>
</reference>
<comment type="similarity">
    <text evidence="1">Belongs to the peptidase A1 family.</text>
</comment>
<dbReference type="CDD" id="cd05476">
    <property type="entry name" value="pepsin_A_like_plant"/>
    <property type="match status" value="1"/>
</dbReference>
<evidence type="ECO:0000256" key="2">
    <source>
        <dbReference type="ARBA" id="ARBA00022670"/>
    </source>
</evidence>
<organism evidence="8 9">
    <name type="scientific">Ilex paraguariensis</name>
    <name type="common">yerba mate</name>
    <dbReference type="NCBI Taxonomy" id="185542"/>
    <lineage>
        <taxon>Eukaryota</taxon>
        <taxon>Viridiplantae</taxon>
        <taxon>Streptophyta</taxon>
        <taxon>Embryophyta</taxon>
        <taxon>Tracheophyta</taxon>
        <taxon>Spermatophyta</taxon>
        <taxon>Magnoliopsida</taxon>
        <taxon>eudicotyledons</taxon>
        <taxon>Gunneridae</taxon>
        <taxon>Pentapetalae</taxon>
        <taxon>asterids</taxon>
        <taxon>campanulids</taxon>
        <taxon>Aquifoliales</taxon>
        <taxon>Aquifoliaceae</taxon>
        <taxon>Ilex</taxon>
    </lineage>
</organism>
<evidence type="ECO:0000313" key="8">
    <source>
        <dbReference type="EMBL" id="CAK9148566.1"/>
    </source>
</evidence>
<dbReference type="InterPro" id="IPR032861">
    <property type="entry name" value="TAXi_N"/>
</dbReference>
<dbReference type="InterPro" id="IPR021109">
    <property type="entry name" value="Peptidase_aspartic_dom_sf"/>
</dbReference>
<dbReference type="Gene3D" id="2.40.70.10">
    <property type="entry name" value="Acid Proteases"/>
    <property type="match status" value="2"/>
</dbReference>
<feature type="chain" id="PRO_5044804184" description="Peptidase A1 domain-containing protein" evidence="6">
    <location>
        <begin position="28"/>
        <end position="387"/>
    </location>
</feature>
<sequence>MTGNAVFLAPCLFCNLLALSLLSCILSNPTGFSLKLIYGDSLESRLYMRKLNNLERFQTDVEISKSRASNLKLIGKTSVGNGTLLPDIIRPSLTYRDRLYTVDIDFGTPPRKGTFIFDTEYLSRQSSKGVASLETFTFPSNTRAPKSIRDIVFGCGFDNQGSLGSDTSVSGILGMDRSPVSLVSQLGVSIMRRFSYCLPAFDSRFRTSFLRFGNDIVIKGGHVQTTPFLRDTGYKLNLSGISIDGRRLVLPPGTFSGGCVIDSGGTQSIIEQRAYTLLLNAFVVHFVRFRNLKRVADTKGTRDLCYRYSGGFNGFPSMTFHFQGANLEVPRTSLFKLERSTFCLEMKGHPSKTILGAYQQQNVRFIYDIGNSSLSFVREDCSKDRRA</sequence>
<protein>
    <recommendedName>
        <fullName evidence="7">Peptidase A1 domain-containing protein</fullName>
    </recommendedName>
</protein>
<dbReference type="GO" id="GO:0006508">
    <property type="term" value="P:proteolysis"/>
    <property type="evidence" value="ECO:0007669"/>
    <property type="project" value="UniProtKB-KW"/>
</dbReference>
<dbReference type="InterPro" id="IPR051708">
    <property type="entry name" value="Plant_Aspart_Prot_A1"/>
</dbReference>
<dbReference type="PROSITE" id="PS51767">
    <property type="entry name" value="PEPTIDASE_A1"/>
    <property type="match status" value="1"/>
</dbReference>
<evidence type="ECO:0000256" key="4">
    <source>
        <dbReference type="ARBA" id="ARBA00022801"/>
    </source>
</evidence>
<accession>A0ABC8RUA4</accession>
<dbReference type="Pfam" id="PF14541">
    <property type="entry name" value="TAXi_C"/>
    <property type="match status" value="1"/>
</dbReference>
<keyword evidence="6" id="KW-0732">Signal</keyword>
<keyword evidence="3" id="KW-0064">Aspartyl protease</keyword>
<evidence type="ECO:0000259" key="7">
    <source>
        <dbReference type="PROSITE" id="PS51767"/>
    </source>
</evidence>